<feature type="compositionally biased region" description="Basic and acidic residues" evidence="1">
    <location>
        <begin position="149"/>
        <end position="165"/>
    </location>
</feature>
<evidence type="ECO:0000313" key="2">
    <source>
        <dbReference type="EMBL" id="EKD14053.1"/>
    </source>
</evidence>
<dbReference type="HOGENOM" id="CLU_649038_0_0_1"/>
<protein>
    <submittedName>
        <fullName evidence="2">Uncharacterized protein</fullName>
    </submittedName>
</protein>
<dbReference type="KEGG" id="mbe:MBM_07730"/>
<keyword evidence="3" id="KW-1185">Reference proteome</keyword>
<feature type="compositionally biased region" description="Acidic residues" evidence="1">
    <location>
        <begin position="129"/>
        <end position="141"/>
    </location>
</feature>
<reference evidence="2 3" key="1">
    <citation type="journal article" date="2012" name="BMC Genomics">
        <title>Sequencing the genome of Marssonina brunnea reveals fungus-poplar co-evolution.</title>
        <authorList>
            <person name="Zhu S."/>
            <person name="Cao Y.-Z."/>
            <person name="Jiang C."/>
            <person name="Tan B.-Y."/>
            <person name="Wang Z."/>
            <person name="Feng S."/>
            <person name="Zhang L."/>
            <person name="Su X.-H."/>
            <person name="Brejova B."/>
            <person name="Vinar T."/>
            <person name="Xu M."/>
            <person name="Wang M.-X."/>
            <person name="Zhang S.-G."/>
            <person name="Huang M.-R."/>
            <person name="Wu R."/>
            <person name="Zhou Y."/>
        </authorList>
    </citation>
    <scope>NUCLEOTIDE SEQUENCE [LARGE SCALE GENOMIC DNA]</scope>
    <source>
        <strain evidence="2 3">MB_m1</strain>
    </source>
</reference>
<dbReference type="Proteomes" id="UP000006753">
    <property type="component" value="Unassembled WGS sequence"/>
</dbReference>
<dbReference type="AlphaFoldDB" id="K1WZI9"/>
<dbReference type="GeneID" id="18763665"/>
<dbReference type="OrthoDB" id="10648795at2759"/>
<evidence type="ECO:0000313" key="3">
    <source>
        <dbReference type="Proteomes" id="UP000006753"/>
    </source>
</evidence>
<feature type="compositionally biased region" description="Polar residues" evidence="1">
    <location>
        <begin position="336"/>
        <end position="366"/>
    </location>
</feature>
<accession>K1WZI9</accession>
<dbReference type="EMBL" id="JH921447">
    <property type="protein sequence ID" value="EKD14053.1"/>
    <property type="molecule type" value="Genomic_DNA"/>
</dbReference>
<feature type="region of interest" description="Disordered" evidence="1">
    <location>
        <begin position="108"/>
        <end position="173"/>
    </location>
</feature>
<proteinExistence type="predicted"/>
<name>K1WZI9_MARBU</name>
<dbReference type="InParanoid" id="K1WZI9"/>
<organism evidence="2 3">
    <name type="scientific">Marssonina brunnea f. sp. multigermtubi (strain MB_m1)</name>
    <name type="common">Marssonina leaf spot fungus</name>
    <dbReference type="NCBI Taxonomy" id="1072389"/>
    <lineage>
        <taxon>Eukaryota</taxon>
        <taxon>Fungi</taxon>
        <taxon>Dikarya</taxon>
        <taxon>Ascomycota</taxon>
        <taxon>Pezizomycotina</taxon>
        <taxon>Leotiomycetes</taxon>
        <taxon>Helotiales</taxon>
        <taxon>Drepanopezizaceae</taxon>
        <taxon>Drepanopeziza</taxon>
    </lineage>
</organism>
<feature type="region of interest" description="Disordered" evidence="1">
    <location>
        <begin position="244"/>
        <end position="308"/>
    </location>
</feature>
<feature type="compositionally biased region" description="Low complexity" evidence="1">
    <location>
        <begin position="252"/>
        <end position="264"/>
    </location>
</feature>
<gene>
    <name evidence="2" type="ORF">MBM_07730</name>
</gene>
<sequence>MCVHHHILYTCHHTRDLEMFYCGRVDGPYAYAHANPVRSNLSAPTSTATSIFPPKDPPLRQIESFDGYFPMENLVNHFCNTAVEIITQHAPYKCKPCRNYDRDRWRRQKSPIPLPDQSLSTGSFGSEGSDGDIDSDQEVDEFGARRIRTRDVYQADEHGRDEHSEGSGGVSIAGLGGAAQRVELGPHEGWTNSNDINTMMAGLQRDIARFTVRRAWDPNRLQEIKERWGGFGGLKMTSSPVWGDMREREQTSSNSGSRGSSYRGADMTMGGGREMDGSTESGPGLGLDFDGQPESTGEVGECASLEESSVSEAGNVGLGFGFEGFGMDVGGSTVTESDTLESYGSGRQRSDSASSDDTVVENNEGSTLDDRSGSVTEQFLKDTEISKEGPKIEVTSTHVSVDEDETSDDLEESVTAEIIMIPE</sequence>
<feature type="region of interest" description="Disordered" evidence="1">
    <location>
        <begin position="336"/>
        <end position="376"/>
    </location>
</feature>
<evidence type="ECO:0000256" key="1">
    <source>
        <dbReference type="SAM" id="MobiDB-lite"/>
    </source>
</evidence>